<dbReference type="AlphaFoldDB" id="A0A3N4I147"/>
<reference evidence="1 2" key="1">
    <citation type="journal article" date="2018" name="Nat. Ecol. Evol.">
        <title>Pezizomycetes genomes reveal the molecular basis of ectomycorrhizal truffle lifestyle.</title>
        <authorList>
            <person name="Murat C."/>
            <person name="Payen T."/>
            <person name="Noel B."/>
            <person name="Kuo A."/>
            <person name="Morin E."/>
            <person name="Chen J."/>
            <person name="Kohler A."/>
            <person name="Krizsan K."/>
            <person name="Balestrini R."/>
            <person name="Da Silva C."/>
            <person name="Montanini B."/>
            <person name="Hainaut M."/>
            <person name="Levati E."/>
            <person name="Barry K.W."/>
            <person name="Belfiori B."/>
            <person name="Cichocki N."/>
            <person name="Clum A."/>
            <person name="Dockter R.B."/>
            <person name="Fauchery L."/>
            <person name="Guy J."/>
            <person name="Iotti M."/>
            <person name="Le Tacon F."/>
            <person name="Lindquist E.A."/>
            <person name="Lipzen A."/>
            <person name="Malagnac F."/>
            <person name="Mello A."/>
            <person name="Molinier V."/>
            <person name="Miyauchi S."/>
            <person name="Poulain J."/>
            <person name="Riccioni C."/>
            <person name="Rubini A."/>
            <person name="Sitrit Y."/>
            <person name="Splivallo R."/>
            <person name="Traeger S."/>
            <person name="Wang M."/>
            <person name="Zifcakova L."/>
            <person name="Wipf D."/>
            <person name="Zambonelli A."/>
            <person name="Paolocci F."/>
            <person name="Nowrousian M."/>
            <person name="Ottonello S."/>
            <person name="Baldrian P."/>
            <person name="Spatafora J.W."/>
            <person name="Henrissat B."/>
            <person name="Nagy L.G."/>
            <person name="Aury J.M."/>
            <person name="Wincker P."/>
            <person name="Grigoriev I.V."/>
            <person name="Bonfante P."/>
            <person name="Martin F.M."/>
        </authorList>
    </citation>
    <scope>NUCLEOTIDE SEQUENCE [LARGE SCALE GENOMIC DNA]</scope>
    <source>
        <strain evidence="1 2">RN42</strain>
    </source>
</reference>
<dbReference type="Proteomes" id="UP000275078">
    <property type="component" value="Unassembled WGS sequence"/>
</dbReference>
<name>A0A3N4I147_ASCIM</name>
<protein>
    <submittedName>
        <fullName evidence="1">Uncharacterized protein</fullName>
    </submittedName>
</protein>
<evidence type="ECO:0000313" key="1">
    <source>
        <dbReference type="EMBL" id="RPA75614.1"/>
    </source>
</evidence>
<accession>A0A3N4I147</accession>
<dbReference type="EMBL" id="ML119760">
    <property type="protein sequence ID" value="RPA75614.1"/>
    <property type="molecule type" value="Genomic_DNA"/>
</dbReference>
<proteinExistence type="predicted"/>
<gene>
    <name evidence="1" type="ORF">BJ508DRAFT_338630</name>
</gene>
<sequence>MAIFSKLPVELRLDISKHITTWPAFTAFRQLDSTNYSLLSSPSEHVREVQFAINAKERIALENFSFFMNLNEEAGELIRRVISEAIAILNPKLTLIPQSWQTFRLDKYSNIDSITYDHWMKSQAVLAMLHHLSQRIPGTPTEVAHKYLPSSIAATANEIQYLLEDVPDFENDDFRAYESSAVAEDLCDGAYACCRSLTTLQDPRHMFYGLPFRKVLVRECYQYTKSLLGPLDSLDYDEVTPEGTEALRRASRGLEYLNLMFTLYRRVLELGYPDREDYGSLY</sequence>
<keyword evidence="2" id="KW-1185">Reference proteome</keyword>
<evidence type="ECO:0000313" key="2">
    <source>
        <dbReference type="Proteomes" id="UP000275078"/>
    </source>
</evidence>
<organism evidence="1 2">
    <name type="scientific">Ascobolus immersus RN42</name>
    <dbReference type="NCBI Taxonomy" id="1160509"/>
    <lineage>
        <taxon>Eukaryota</taxon>
        <taxon>Fungi</taxon>
        <taxon>Dikarya</taxon>
        <taxon>Ascomycota</taxon>
        <taxon>Pezizomycotina</taxon>
        <taxon>Pezizomycetes</taxon>
        <taxon>Pezizales</taxon>
        <taxon>Ascobolaceae</taxon>
        <taxon>Ascobolus</taxon>
    </lineage>
</organism>